<dbReference type="InterPro" id="IPR000262">
    <property type="entry name" value="FMN-dep_DH"/>
</dbReference>
<evidence type="ECO:0000256" key="2">
    <source>
        <dbReference type="ARBA" id="ARBA00023002"/>
    </source>
</evidence>
<evidence type="ECO:0000313" key="4">
    <source>
        <dbReference type="EMBL" id="MBB5716721.1"/>
    </source>
</evidence>
<dbReference type="GO" id="GO:0004459">
    <property type="term" value="F:L-lactate dehydrogenase (NAD+) activity"/>
    <property type="evidence" value="ECO:0007669"/>
    <property type="project" value="TreeGrafter"/>
</dbReference>
<gene>
    <name evidence="4" type="ORF">FHS94_003593</name>
</gene>
<dbReference type="EMBL" id="JACIJK010000014">
    <property type="protein sequence ID" value="MBB5716721.1"/>
    <property type="molecule type" value="Genomic_DNA"/>
</dbReference>
<dbReference type="GO" id="GO:0016853">
    <property type="term" value="F:isomerase activity"/>
    <property type="evidence" value="ECO:0007669"/>
    <property type="project" value="UniProtKB-KW"/>
</dbReference>
<sequence length="93" mass="10360">MSIVASTEDFRELAHRRLPPFLFEYIDGGSYSETTLGRNLSDLREVQLRQRVLRDIGTLDPSTELFGRKMALPVALAPIGLAGMNARRGEVQA</sequence>
<accession>A0A7W9EVY1</accession>
<evidence type="ECO:0000313" key="5">
    <source>
        <dbReference type="Proteomes" id="UP000546200"/>
    </source>
</evidence>
<dbReference type="Pfam" id="PF01070">
    <property type="entry name" value="FMN_dh"/>
    <property type="match status" value="1"/>
</dbReference>
<evidence type="ECO:0000259" key="3">
    <source>
        <dbReference type="PROSITE" id="PS51349"/>
    </source>
</evidence>
<comment type="caution">
    <text evidence="4">The sequence shown here is derived from an EMBL/GenBank/DDBJ whole genome shotgun (WGS) entry which is preliminary data.</text>
</comment>
<dbReference type="InterPro" id="IPR013785">
    <property type="entry name" value="Aldolase_TIM"/>
</dbReference>
<dbReference type="GO" id="GO:0005886">
    <property type="term" value="C:plasma membrane"/>
    <property type="evidence" value="ECO:0007669"/>
    <property type="project" value="TreeGrafter"/>
</dbReference>
<feature type="non-terminal residue" evidence="4">
    <location>
        <position position="93"/>
    </location>
</feature>
<dbReference type="RefSeq" id="WP_184060248.1">
    <property type="nucleotide sequence ID" value="NZ_JACIJK010000014.1"/>
</dbReference>
<name>A0A7W9EVY1_9SPHN</name>
<evidence type="ECO:0000256" key="1">
    <source>
        <dbReference type="ARBA" id="ARBA00001917"/>
    </source>
</evidence>
<organism evidence="4 5">
    <name type="scientific">Sphingomonas aerophila</name>
    <dbReference type="NCBI Taxonomy" id="1344948"/>
    <lineage>
        <taxon>Bacteria</taxon>
        <taxon>Pseudomonadati</taxon>
        <taxon>Pseudomonadota</taxon>
        <taxon>Alphaproteobacteria</taxon>
        <taxon>Sphingomonadales</taxon>
        <taxon>Sphingomonadaceae</taxon>
        <taxon>Sphingomonas</taxon>
    </lineage>
</organism>
<dbReference type="PROSITE" id="PS51349">
    <property type="entry name" value="FMN_HYDROXY_ACID_DH_2"/>
    <property type="match status" value="1"/>
</dbReference>
<dbReference type="PANTHER" id="PTHR10578:SF85">
    <property type="entry name" value="L-LACTATE DEHYDROGENASE"/>
    <property type="match status" value="1"/>
</dbReference>
<dbReference type="GO" id="GO:0009060">
    <property type="term" value="P:aerobic respiration"/>
    <property type="evidence" value="ECO:0007669"/>
    <property type="project" value="TreeGrafter"/>
</dbReference>
<keyword evidence="4" id="KW-0413">Isomerase</keyword>
<dbReference type="PANTHER" id="PTHR10578">
    <property type="entry name" value="S -2-HYDROXY-ACID OXIDASE-RELATED"/>
    <property type="match status" value="1"/>
</dbReference>
<protein>
    <submittedName>
        <fullName evidence="4">Isopentenyl diphosphate isomerase/L-lactate dehydrogenase-like FMN-dependent dehydrogenase</fullName>
    </submittedName>
</protein>
<proteinExistence type="predicted"/>
<reference evidence="4 5" key="1">
    <citation type="submission" date="2020-08" db="EMBL/GenBank/DDBJ databases">
        <title>Genomic Encyclopedia of Type Strains, Phase IV (KMG-IV): sequencing the most valuable type-strain genomes for metagenomic binning, comparative biology and taxonomic classification.</title>
        <authorList>
            <person name="Goeker M."/>
        </authorList>
    </citation>
    <scope>NUCLEOTIDE SEQUENCE [LARGE SCALE GENOMIC DNA]</scope>
    <source>
        <strain evidence="4 5">DSM 100044</strain>
    </source>
</reference>
<feature type="domain" description="FMN hydroxy acid dehydrogenase" evidence="3">
    <location>
        <begin position="1"/>
        <end position="93"/>
    </location>
</feature>
<keyword evidence="5" id="KW-1185">Reference proteome</keyword>
<dbReference type="AlphaFoldDB" id="A0A7W9EVY1"/>
<dbReference type="Gene3D" id="3.20.20.70">
    <property type="entry name" value="Aldolase class I"/>
    <property type="match status" value="1"/>
</dbReference>
<keyword evidence="2" id="KW-0560">Oxidoreductase</keyword>
<comment type="cofactor">
    <cofactor evidence="1">
        <name>FMN</name>
        <dbReference type="ChEBI" id="CHEBI:58210"/>
    </cofactor>
</comment>
<dbReference type="Proteomes" id="UP000546200">
    <property type="component" value="Unassembled WGS sequence"/>
</dbReference>
<dbReference type="SUPFAM" id="SSF51395">
    <property type="entry name" value="FMN-linked oxidoreductases"/>
    <property type="match status" value="1"/>
</dbReference>
<dbReference type="InterPro" id="IPR037396">
    <property type="entry name" value="FMN_HAD"/>
</dbReference>